<proteinExistence type="predicted"/>
<evidence type="ECO:0000259" key="1">
    <source>
        <dbReference type="Pfam" id="PF20700"/>
    </source>
</evidence>
<protein>
    <recommendedName>
        <fullName evidence="1">Mutator-like transposase domain-containing protein</fullName>
    </recommendedName>
</protein>
<evidence type="ECO:0000313" key="3">
    <source>
        <dbReference type="Proteomes" id="UP000683360"/>
    </source>
</evidence>
<reference evidence="2" key="1">
    <citation type="submission" date="2021-03" db="EMBL/GenBank/DDBJ databases">
        <authorList>
            <person name="Bekaert M."/>
        </authorList>
    </citation>
    <scope>NUCLEOTIDE SEQUENCE</scope>
</reference>
<feature type="domain" description="Mutator-like transposase" evidence="1">
    <location>
        <begin position="36"/>
        <end position="134"/>
    </location>
</feature>
<dbReference type="EMBL" id="CAJPWZ010000144">
    <property type="protein sequence ID" value="CAG2186776.1"/>
    <property type="molecule type" value="Genomic_DNA"/>
</dbReference>
<name>A0A8S3PUU5_MYTED</name>
<sequence>MWLLQSAWDYVFLFKPTVRNVILTPELLKFILNVKKSRGPAAGYLHEAMTLAILKTKMGGTDLQMALACLNIKVPSLQLISTNVNKQCDKMIELNEAAMVKNQQFVQEFNHCIGKDNEVDVETDTAYNNRNQVGYEAGTQSFCPLIEKILDLIY</sequence>
<comment type="caution">
    <text evidence="2">The sequence shown here is derived from an EMBL/GenBank/DDBJ whole genome shotgun (WGS) entry which is preliminary data.</text>
</comment>
<accession>A0A8S3PUU5</accession>
<dbReference type="InterPro" id="IPR049012">
    <property type="entry name" value="Mutator_transp_dom"/>
</dbReference>
<evidence type="ECO:0000313" key="2">
    <source>
        <dbReference type="EMBL" id="CAG2186776.1"/>
    </source>
</evidence>
<keyword evidence="3" id="KW-1185">Reference proteome</keyword>
<dbReference type="OrthoDB" id="6151284at2759"/>
<dbReference type="AlphaFoldDB" id="A0A8S3PUU5"/>
<gene>
    <name evidence="2" type="ORF">MEDL_2331</name>
</gene>
<dbReference type="Proteomes" id="UP000683360">
    <property type="component" value="Unassembled WGS sequence"/>
</dbReference>
<dbReference type="Pfam" id="PF20700">
    <property type="entry name" value="Mutator"/>
    <property type="match status" value="1"/>
</dbReference>
<organism evidence="2 3">
    <name type="scientific">Mytilus edulis</name>
    <name type="common">Blue mussel</name>
    <dbReference type="NCBI Taxonomy" id="6550"/>
    <lineage>
        <taxon>Eukaryota</taxon>
        <taxon>Metazoa</taxon>
        <taxon>Spiralia</taxon>
        <taxon>Lophotrochozoa</taxon>
        <taxon>Mollusca</taxon>
        <taxon>Bivalvia</taxon>
        <taxon>Autobranchia</taxon>
        <taxon>Pteriomorphia</taxon>
        <taxon>Mytilida</taxon>
        <taxon>Mytiloidea</taxon>
        <taxon>Mytilidae</taxon>
        <taxon>Mytilinae</taxon>
        <taxon>Mytilus</taxon>
    </lineage>
</organism>